<feature type="non-terminal residue" evidence="2">
    <location>
        <position position="1"/>
    </location>
</feature>
<sequence>FALGIALFTIEVEDYNQLQNIMGAIKRIKNVLIVERL</sequence>
<dbReference type="Pfam" id="PF13291">
    <property type="entry name" value="ACT_4"/>
    <property type="match status" value="1"/>
</dbReference>
<evidence type="ECO:0000313" key="2">
    <source>
        <dbReference type="EMBL" id="GAI96366.1"/>
    </source>
</evidence>
<feature type="domain" description="ACT" evidence="1">
    <location>
        <begin position="7"/>
        <end position="36"/>
    </location>
</feature>
<reference evidence="2" key="1">
    <citation type="journal article" date="2014" name="Front. Microbiol.">
        <title>High frequency of phylogenetically diverse reductive dehalogenase-homologous genes in deep subseafloor sedimentary metagenomes.</title>
        <authorList>
            <person name="Kawai M."/>
            <person name="Futagami T."/>
            <person name="Toyoda A."/>
            <person name="Takaki Y."/>
            <person name="Nishi S."/>
            <person name="Hori S."/>
            <person name="Arai W."/>
            <person name="Tsubouchi T."/>
            <person name="Morono Y."/>
            <person name="Uchiyama I."/>
            <person name="Ito T."/>
            <person name="Fujiyama A."/>
            <person name="Inagaki F."/>
            <person name="Takami H."/>
        </authorList>
    </citation>
    <scope>NUCLEOTIDE SEQUENCE</scope>
    <source>
        <strain evidence="2">Expedition CK06-06</strain>
    </source>
</reference>
<evidence type="ECO:0000259" key="1">
    <source>
        <dbReference type="Pfam" id="PF13291"/>
    </source>
</evidence>
<dbReference type="EMBL" id="BARW01015575">
    <property type="protein sequence ID" value="GAI96366.1"/>
    <property type="molecule type" value="Genomic_DNA"/>
</dbReference>
<dbReference type="Gene3D" id="3.30.70.260">
    <property type="match status" value="1"/>
</dbReference>
<organism evidence="2">
    <name type="scientific">marine sediment metagenome</name>
    <dbReference type="NCBI Taxonomy" id="412755"/>
    <lineage>
        <taxon>unclassified sequences</taxon>
        <taxon>metagenomes</taxon>
        <taxon>ecological metagenomes</taxon>
    </lineage>
</organism>
<name>X1TYA9_9ZZZZ</name>
<comment type="caution">
    <text evidence="2">The sequence shown here is derived from an EMBL/GenBank/DDBJ whole genome shotgun (WGS) entry which is preliminary data.</text>
</comment>
<protein>
    <recommendedName>
        <fullName evidence="1">ACT domain-containing protein</fullName>
    </recommendedName>
</protein>
<dbReference type="AlphaFoldDB" id="X1TYA9"/>
<accession>X1TYA9</accession>
<dbReference type="InterPro" id="IPR002912">
    <property type="entry name" value="ACT_dom"/>
</dbReference>
<proteinExistence type="predicted"/>
<gene>
    <name evidence="2" type="ORF">S12H4_27303</name>
</gene>